<evidence type="ECO:0000256" key="3">
    <source>
        <dbReference type="ARBA" id="ARBA00023204"/>
    </source>
</evidence>
<dbReference type="InterPro" id="IPR012340">
    <property type="entry name" value="NA-bd_OB-fold"/>
</dbReference>
<dbReference type="SUPFAM" id="SSF50249">
    <property type="entry name" value="Nucleic acid-binding proteins"/>
    <property type="match status" value="1"/>
</dbReference>
<dbReference type="SUPFAM" id="SSF57863">
    <property type="entry name" value="ArfGap/RecO-like zinc finger"/>
    <property type="match status" value="1"/>
</dbReference>
<keyword evidence="3" id="KW-0234">DNA repair</keyword>
<dbReference type="InterPro" id="IPR037278">
    <property type="entry name" value="ARFGAP/RecO"/>
</dbReference>
<evidence type="ECO:0000313" key="6">
    <source>
        <dbReference type="Proteomes" id="UP000663859"/>
    </source>
</evidence>
<dbReference type="GO" id="GO:0043590">
    <property type="term" value="C:bacterial nucleoid"/>
    <property type="evidence" value="ECO:0007669"/>
    <property type="project" value="TreeGrafter"/>
</dbReference>
<keyword evidence="2" id="KW-0233">DNA recombination</keyword>
<dbReference type="AlphaFoldDB" id="A0A8J2FNZ9"/>
<organism evidence="5 6">
    <name type="scientific">Candidatus Methylacidithermus pantelleriae</name>
    <dbReference type="NCBI Taxonomy" id="2744239"/>
    <lineage>
        <taxon>Bacteria</taxon>
        <taxon>Pseudomonadati</taxon>
        <taxon>Verrucomicrobiota</taxon>
        <taxon>Methylacidiphilae</taxon>
        <taxon>Methylacidiphilales</taxon>
        <taxon>Methylacidiphilaceae</taxon>
        <taxon>Candidatus Methylacidithermus</taxon>
    </lineage>
</organism>
<evidence type="ECO:0000256" key="2">
    <source>
        <dbReference type="ARBA" id="ARBA00023172"/>
    </source>
</evidence>
<dbReference type="PANTHER" id="PTHR33991">
    <property type="entry name" value="DNA REPAIR PROTEIN RECO"/>
    <property type="match status" value="1"/>
</dbReference>
<accession>A0A8J2FNZ9</accession>
<sequence>MGNVETASAQGLLVRRYCYSETSLIVHWLTEELGWIRTLAKGARRPKNPFCLSWDPYLLCELELVVPSRSDLFIIKEVQLLYAFDNLRRNWEVWATAEYLVELVLAAIESQTQVADLYRLVSLALGYLEKHPPSWMLVERYEYRVAQLSGTGKDLESALGSSYPRMHRMRERLREILPPP</sequence>
<dbReference type="InterPro" id="IPR022572">
    <property type="entry name" value="DNA_rep/recomb_RecO_N"/>
</dbReference>
<dbReference type="GO" id="GO:0006310">
    <property type="term" value="P:DNA recombination"/>
    <property type="evidence" value="ECO:0007669"/>
    <property type="project" value="UniProtKB-KW"/>
</dbReference>
<protein>
    <submittedName>
        <fullName evidence="5">DNA repair protein RecO</fullName>
    </submittedName>
</protein>
<gene>
    <name evidence="5" type="ORF">MPNT_30104</name>
</gene>
<evidence type="ECO:0000313" key="5">
    <source>
        <dbReference type="EMBL" id="CAF0699039.1"/>
    </source>
</evidence>
<keyword evidence="1" id="KW-0227">DNA damage</keyword>
<dbReference type="Proteomes" id="UP000663859">
    <property type="component" value="Unassembled WGS sequence"/>
</dbReference>
<name>A0A8J2FNZ9_9BACT</name>
<keyword evidence="6" id="KW-1185">Reference proteome</keyword>
<dbReference type="NCBIfam" id="TIGR00613">
    <property type="entry name" value="reco"/>
    <property type="match status" value="1"/>
</dbReference>
<feature type="domain" description="DNA replication/recombination mediator RecO N-terminal" evidence="4">
    <location>
        <begin position="8"/>
        <end position="83"/>
    </location>
</feature>
<dbReference type="Gene3D" id="2.40.50.140">
    <property type="entry name" value="Nucleic acid-binding proteins"/>
    <property type="match status" value="1"/>
</dbReference>
<proteinExistence type="predicted"/>
<comment type="caution">
    <text evidence="5">The sequence shown here is derived from an EMBL/GenBank/DDBJ whole genome shotgun (WGS) entry which is preliminary data.</text>
</comment>
<dbReference type="PANTHER" id="PTHR33991:SF1">
    <property type="entry name" value="DNA REPAIR PROTEIN RECO"/>
    <property type="match status" value="1"/>
</dbReference>
<dbReference type="GO" id="GO:0006302">
    <property type="term" value="P:double-strand break repair"/>
    <property type="evidence" value="ECO:0007669"/>
    <property type="project" value="TreeGrafter"/>
</dbReference>
<evidence type="ECO:0000256" key="1">
    <source>
        <dbReference type="ARBA" id="ARBA00022763"/>
    </source>
</evidence>
<reference evidence="5" key="1">
    <citation type="submission" date="2021-02" db="EMBL/GenBank/DDBJ databases">
        <authorList>
            <person name="Cremers G."/>
            <person name="Picone N."/>
        </authorList>
    </citation>
    <scope>NUCLEOTIDE SEQUENCE</scope>
    <source>
        <strain evidence="5">PQ17</strain>
    </source>
</reference>
<dbReference type="EMBL" id="CAJNOB010000023">
    <property type="protein sequence ID" value="CAF0699039.1"/>
    <property type="molecule type" value="Genomic_DNA"/>
</dbReference>
<dbReference type="InterPro" id="IPR003717">
    <property type="entry name" value="RecO"/>
</dbReference>
<dbReference type="Pfam" id="PF02565">
    <property type="entry name" value="RecO_C"/>
    <property type="match status" value="1"/>
</dbReference>
<evidence type="ECO:0000259" key="4">
    <source>
        <dbReference type="Pfam" id="PF11967"/>
    </source>
</evidence>
<dbReference type="Pfam" id="PF11967">
    <property type="entry name" value="RecO_N"/>
    <property type="match status" value="1"/>
</dbReference>